<evidence type="ECO:0000313" key="3">
    <source>
        <dbReference type="Proteomes" id="UP000030302"/>
    </source>
</evidence>
<evidence type="ECO:0000313" key="2">
    <source>
        <dbReference type="EMBL" id="AIY40833.1"/>
    </source>
</evidence>
<reference evidence="3" key="1">
    <citation type="journal article" date="2014" name="Soil Biol. Biochem.">
        <title>Structure and function of bacterial communities in ageing soils: Insights from the Mendocino ecological staircase.</title>
        <authorList>
            <person name="Uroz S."/>
            <person name="Tech J.J."/>
            <person name="Sawaya N.A."/>
            <person name="Frey-Klett P."/>
            <person name="Leveau J.H.J."/>
        </authorList>
    </citation>
    <scope>NUCLEOTIDE SEQUENCE [LARGE SCALE GENOMIC DNA]</scope>
    <source>
        <strain evidence="3">Cal35</strain>
    </source>
</reference>
<dbReference type="KEGG" id="care:LT85_1675"/>
<gene>
    <name evidence="2" type="ORF">LT85_1675</name>
</gene>
<proteinExistence type="predicted"/>
<dbReference type="EMBL" id="CP009962">
    <property type="protein sequence ID" value="AIY40833.1"/>
    <property type="molecule type" value="Genomic_DNA"/>
</dbReference>
<protein>
    <recommendedName>
        <fullName evidence="4">Lipoprotein</fullName>
    </recommendedName>
</protein>
<accession>A0A0A1F7Z6</accession>
<dbReference type="RefSeq" id="WP_038487376.1">
    <property type="nucleotide sequence ID" value="NZ_CP009962.1"/>
</dbReference>
<keyword evidence="3" id="KW-1185">Reference proteome</keyword>
<evidence type="ECO:0008006" key="4">
    <source>
        <dbReference type="Google" id="ProtNLM"/>
    </source>
</evidence>
<name>A0A0A1F7Z6_9BURK</name>
<organism evidence="2 3">
    <name type="scientific">Collimonas arenae</name>
    <dbReference type="NCBI Taxonomy" id="279058"/>
    <lineage>
        <taxon>Bacteria</taxon>
        <taxon>Pseudomonadati</taxon>
        <taxon>Pseudomonadota</taxon>
        <taxon>Betaproteobacteria</taxon>
        <taxon>Burkholderiales</taxon>
        <taxon>Oxalobacteraceae</taxon>
        <taxon>Collimonas</taxon>
    </lineage>
</organism>
<evidence type="ECO:0000256" key="1">
    <source>
        <dbReference type="SAM" id="SignalP"/>
    </source>
</evidence>
<sequence>MRKLMFLAVAAMLAGCATDAERSLQAQRDVDQMMHIYGPACERMGYKGNSNEWRDCVLKLDTKDNAQRYPTTTTCFGHPGLLQCNTF</sequence>
<keyword evidence="1" id="KW-0732">Signal</keyword>
<dbReference type="HOGENOM" id="CLU_2477970_0_0_4"/>
<feature type="chain" id="PRO_5001974044" description="Lipoprotein" evidence="1">
    <location>
        <begin position="20"/>
        <end position="87"/>
    </location>
</feature>
<dbReference type="AlphaFoldDB" id="A0A0A1F7Z6"/>
<dbReference type="OrthoDB" id="9181538at2"/>
<dbReference type="Proteomes" id="UP000030302">
    <property type="component" value="Chromosome"/>
</dbReference>
<feature type="signal peptide" evidence="1">
    <location>
        <begin position="1"/>
        <end position="19"/>
    </location>
</feature>
<dbReference type="PROSITE" id="PS51257">
    <property type="entry name" value="PROKAR_LIPOPROTEIN"/>
    <property type="match status" value="1"/>
</dbReference>